<feature type="domain" description="PiggyBac transposable element-derived protein" evidence="1">
    <location>
        <begin position="15"/>
        <end position="144"/>
    </location>
</feature>
<sequence length="211" mass="24030">MVKDKGKPGATVYGLDAYIRLEIAMSFNPVTKIKEPWSPKMFMGQSDFATTMARNRSESIQAQFQVRSRSVPVGHREQDPLWHSRRLMRQIQEKFAAIAVSLGAVSALTKTRYERKHAELLRHICQPNKYGVRFYAVVGRESLYAYAVWDNSSGNRTRPSPAEFYVDVFPSLRSGSFRTLERDEIPMTRKDASSCGYRCGNLTKTLPVGLR</sequence>
<dbReference type="OrthoDB" id="10057959at2759"/>
<dbReference type="Proteomes" id="UP000237271">
    <property type="component" value="Unassembled WGS sequence"/>
</dbReference>
<dbReference type="PANTHER" id="PTHR46599">
    <property type="entry name" value="PIGGYBAC TRANSPOSABLE ELEMENT-DERIVED PROTEIN 4"/>
    <property type="match status" value="1"/>
</dbReference>
<dbReference type="Pfam" id="PF13843">
    <property type="entry name" value="DDE_Tnp_1_7"/>
    <property type="match status" value="1"/>
</dbReference>
<accession>A0A2P4X3Y3</accession>
<evidence type="ECO:0000313" key="2">
    <source>
        <dbReference type="EMBL" id="POM60248.1"/>
    </source>
</evidence>
<evidence type="ECO:0000313" key="3">
    <source>
        <dbReference type="Proteomes" id="UP000237271"/>
    </source>
</evidence>
<comment type="caution">
    <text evidence="2">The sequence shown here is derived from an EMBL/GenBank/DDBJ whole genome shotgun (WGS) entry which is preliminary data.</text>
</comment>
<reference evidence="2 3" key="1">
    <citation type="journal article" date="2017" name="Genome Biol. Evol.">
        <title>Phytophthora megakarya and P. palmivora, closely related causal agents of cacao black pod rot, underwent increases in genome sizes and gene numbers by different mechanisms.</title>
        <authorList>
            <person name="Ali S.S."/>
            <person name="Shao J."/>
            <person name="Lary D.J."/>
            <person name="Kronmiller B."/>
            <person name="Shen D."/>
            <person name="Strem M.D."/>
            <person name="Amoako-Attah I."/>
            <person name="Akrofi A.Y."/>
            <person name="Begoude B.A."/>
            <person name="Ten Hoopen G.M."/>
            <person name="Coulibaly K."/>
            <person name="Kebe B.I."/>
            <person name="Melnick R.L."/>
            <person name="Guiltinan M.J."/>
            <person name="Tyler B.M."/>
            <person name="Meinhardt L.W."/>
            <person name="Bailey B.A."/>
        </authorList>
    </citation>
    <scope>NUCLEOTIDE SEQUENCE [LARGE SCALE GENOMIC DNA]</scope>
    <source>
        <strain evidence="3">sbr112.9</strain>
    </source>
</reference>
<keyword evidence="3" id="KW-1185">Reference proteome</keyword>
<dbReference type="EMBL" id="NCKW01016910">
    <property type="protein sequence ID" value="POM60248.1"/>
    <property type="molecule type" value="Genomic_DNA"/>
</dbReference>
<dbReference type="InterPro" id="IPR029526">
    <property type="entry name" value="PGBD"/>
</dbReference>
<name>A0A2P4X3Y3_9STRA</name>
<dbReference type="AlphaFoldDB" id="A0A2P4X3Y3"/>
<proteinExistence type="predicted"/>
<dbReference type="PANTHER" id="PTHR46599:SF3">
    <property type="entry name" value="PIGGYBAC TRANSPOSABLE ELEMENT-DERIVED PROTEIN 4"/>
    <property type="match status" value="1"/>
</dbReference>
<protein>
    <recommendedName>
        <fullName evidence="1">PiggyBac transposable element-derived protein domain-containing protein</fullName>
    </recommendedName>
</protein>
<organism evidence="2 3">
    <name type="scientific">Phytophthora palmivora</name>
    <dbReference type="NCBI Taxonomy" id="4796"/>
    <lineage>
        <taxon>Eukaryota</taxon>
        <taxon>Sar</taxon>
        <taxon>Stramenopiles</taxon>
        <taxon>Oomycota</taxon>
        <taxon>Peronosporomycetes</taxon>
        <taxon>Peronosporales</taxon>
        <taxon>Peronosporaceae</taxon>
        <taxon>Phytophthora</taxon>
    </lineage>
</organism>
<evidence type="ECO:0000259" key="1">
    <source>
        <dbReference type="Pfam" id="PF13843"/>
    </source>
</evidence>
<gene>
    <name evidence="2" type="ORF">PHPALM_30917</name>
</gene>